<organism evidence="6 7">
    <name type="scientific">Edaphochlamys debaryana</name>
    <dbReference type="NCBI Taxonomy" id="47281"/>
    <lineage>
        <taxon>Eukaryota</taxon>
        <taxon>Viridiplantae</taxon>
        <taxon>Chlorophyta</taxon>
        <taxon>core chlorophytes</taxon>
        <taxon>Chlorophyceae</taxon>
        <taxon>CS clade</taxon>
        <taxon>Chlamydomonadales</taxon>
        <taxon>Chlamydomonadales incertae sedis</taxon>
        <taxon>Edaphochlamys</taxon>
    </lineage>
</organism>
<dbReference type="SUPFAM" id="SSF144232">
    <property type="entry name" value="HIT/MYND zinc finger-like"/>
    <property type="match status" value="1"/>
</dbReference>
<keyword evidence="2 4" id="KW-0863">Zinc-finger</keyword>
<evidence type="ECO:0000313" key="6">
    <source>
        <dbReference type="EMBL" id="KAG2496654.1"/>
    </source>
</evidence>
<accession>A0A835YFI3</accession>
<proteinExistence type="predicted"/>
<feature type="domain" description="MYND-type" evidence="5">
    <location>
        <begin position="928"/>
        <end position="970"/>
    </location>
</feature>
<reference evidence="6" key="1">
    <citation type="journal article" date="2020" name="bioRxiv">
        <title>Comparative genomics of Chlamydomonas.</title>
        <authorList>
            <person name="Craig R.J."/>
            <person name="Hasan A.R."/>
            <person name="Ness R.W."/>
            <person name="Keightley P.D."/>
        </authorList>
    </citation>
    <scope>NUCLEOTIDE SEQUENCE</scope>
    <source>
        <strain evidence="6">CCAP 11/70</strain>
    </source>
</reference>
<dbReference type="Proteomes" id="UP000612055">
    <property type="component" value="Unassembled WGS sequence"/>
</dbReference>
<gene>
    <name evidence="6" type="ORF">HYH03_005474</name>
</gene>
<dbReference type="GO" id="GO:0008270">
    <property type="term" value="F:zinc ion binding"/>
    <property type="evidence" value="ECO:0007669"/>
    <property type="project" value="UniProtKB-KW"/>
</dbReference>
<dbReference type="AlphaFoldDB" id="A0A835YFI3"/>
<sequence length="993" mass="103568">MPAADAMARLWLSACEDVGLAEWLLRYLQALPTKASIVVNPKAGAAAASRAATAWLIAFATAAVLLKTLLMVPRGVASAQPSPGGQGSSGQPGPVLLGPDYPAVVSNALRTMTVQAPVVASIASLKGRTDALDCRGAAAQAACVAAGFAHACGQYAEALFNTVLEHTRRNSAPPSPAAFMCLAEPIATTDLLPALAEAILKCPEPIRNSRTQALLERLWAHAGMEPEGGAEAGPGSEWWLLLLEEGGRLMGLGQASDGDTCAQVESYHCLVAITALSVRRLRLWSKLRTAGVAPATPMAARLTQVSARTAEALCRLCRGEGLGGGNGTPVWLVPRTLNLARTLAAPCGDAPSPEAMPFCLEAAAWWLRLVVEGTAAELEGRVGPQLGCDGNKYGLVQLLQGPSMAMFPALRVLISVLEQDSVSWSCDARRTDALDRLWRAGLVASLDHATRLSFAAADWVAAAPEERHRHVTASLLARSWGIVGDALLLVPVDLAALAWGDDVPAGVLVTLAKRAAATAKRLGALAAKGSLEAPTNAEVEVEVGQVLKGMHGALSYLQGFTAWALKAAGAASSAQHKAFTARAAWALDVTAYVLRSGCLFATQATAVALSSLPPPPANQPGEQAHRAPALGLRSPTHVKVVGHCLRLLALTCKRQEQCATLQPQQVLSLQPHRLLAAACKLLCGHTPRDGGGGAWGGNEELMELCTQLLGALVALAAHPALSGRVRVWLTPAGEAAAADAGPGAEAAGEAEAGCLEALLRCGVVPRILERSRDDAAFLLLLLLMASGGRCDWLAADACQGDPAEQAPSVGEEAQCDCGDSDCPWCGEGGSAFRQAASSLDLWLQLPVFFAEGSSGSRLERADLQFGSHSASRLPGLYMAYLQAQKEATGRSTEDEEADLAALVAAPLPPLLAAPLALPRLRVCGHPGCKSFGGRCEAELPLLLCAGCRCVRYCCREHQRQHWRREHKHECGALAAAAAAREEASVAGMEASAK</sequence>
<evidence type="ECO:0000256" key="4">
    <source>
        <dbReference type="PROSITE-ProRule" id="PRU00134"/>
    </source>
</evidence>
<evidence type="ECO:0000256" key="2">
    <source>
        <dbReference type="ARBA" id="ARBA00022771"/>
    </source>
</evidence>
<dbReference type="InterPro" id="IPR002893">
    <property type="entry name" value="Znf_MYND"/>
</dbReference>
<name>A0A835YFI3_9CHLO</name>
<dbReference type="Gene3D" id="6.10.140.2220">
    <property type="match status" value="1"/>
</dbReference>
<evidence type="ECO:0000259" key="5">
    <source>
        <dbReference type="PROSITE" id="PS50865"/>
    </source>
</evidence>
<keyword evidence="3" id="KW-0862">Zinc</keyword>
<dbReference type="EMBL" id="JAEHOE010000018">
    <property type="protein sequence ID" value="KAG2496654.1"/>
    <property type="molecule type" value="Genomic_DNA"/>
</dbReference>
<evidence type="ECO:0000256" key="3">
    <source>
        <dbReference type="ARBA" id="ARBA00022833"/>
    </source>
</evidence>
<dbReference type="Pfam" id="PF01753">
    <property type="entry name" value="zf-MYND"/>
    <property type="match status" value="1"/>
</dbReference>
<keyword evidence="7" id="KW-1185">Reference proteome</keyword>
<evidence type="ECO:0000313" key="7">
    <source>
        <dbReference type="Proteomes" id="UP000612055"/>
    </source>
</evidence>
<evidence type="ECO:0000256" key="1">
    <source>
        <dbReference type="ARBA" id="ARBA00022723"/>
    </source>
</evidence>
<comment type="caution">
    <text evidence="6">The sequence shown here is derived from an EMBL/GenBank/DDBJ whole genome shotgun (WGS) entry which is preliminary data.</text>
</comment>
<keyword evidence="1" id="KW-0479">Metal-binding</keyword>
<protein>
    <recommendedName>
        <fullName evidence="5">MYND-type domain-containing protein</fullName>
    </recommendedName>
</protein>
<dbReference type="PROSITE" id="PS50865">
    <property type="entry name" value="ZF_MYND_2"/>
    <property type="match status" value="1"/>
</dbReference>